<feature type="transmembrane region" description="Helical" evidence="6">
    <location>
        <begin position="111"/>
        <end position="130"/>
    </location>
</feature>
<keyword evidence="5" id="KW-0046">Antibiotic resistance</keyword>
<feature type="transmembrane region" description="Helical" evidence="6">
    <location>
        <begin position="136"/>
        <end position="154"/>
    </location>
</feature>
<keyword evidence="3 6" id="KW-1133">Transmembrane helix</keyword>
<evidence type="ECO:0000259" key="7">
    <source>
        <dbReference type="PROSITE" id="PS51012"/>
    </source>
</evidence>
<dbReference type="InterPro" id="IPR000412">
    <property type="entry name" value="ABC_2_transport"/>
</dbReference>
<dbReference type="GO" id="GO:0043190">
    <property type="term" value="C:ATP-binding cassette (ABC) transporter complex"/>
    <property type="evidence" value="ECO:0007669"/>
    <property type="project" value="InterPro"/>
</dbReference>
<keyword evidence="6" id="KW-0813">Transport</keyword>
<feature type="transmembrane region" description="Helical" evidence="6">
    <location>
        <begin position="20"/>
        <end position="42"/>
    </location>
</feature>
<comment type="caution">
    <text evidence="8">The sequence shown here is derived from an EMBL/GenBank/DDBJ whole genome shotgun (WGS) entry which is preliminary data.</text>
</comment>
<reference evidence="8 9" key="1">
    <citation type="submission" date="2020-08" db="EMBL/GenBank/DDBJ databases">
        <title>Sequencing the genomes of 1000 actinobacteria strains.</title>
        <authorList>
            <person name="Klenk H.-P."/>
        </authorList>
    </citation>
    <scope>NUCLEOTIDE SEQUENCE [LARGE SCALE GENOMIC DNA]</scope>
    <source>
        <strain evidence="8 9">DSM 43023</strain>
    </source>
</reference>
<evidence type="ECO:0000256" key="6">
    <source>
        <dbReference type="RuleBase" id="RU361157"/>
    </source>
</evidence>
<evidence type="ECO:0000256" key="5">
    <source>
        <dbReference type="ARBA" id="ARBA00023251"/>
    </source>
</evidence>
<evidence type="ECO:0000313" key="9">
    <source>
        <dbReference type="Proteomes" id="UP000534286"/>
    </source>
</evidence>
<organism evidence="8 9">
    <name type="scientific">Streptosporangium album</name>
    <dbReference type="NCBI Taxonomy" id="47479"/>
    <lineage>
        <taxon>Bacteria</taxon>
        <taxon>Bacillati</taxon>
        <taxon>Actinomycetota</taxon>
        <taxon>Actinomycetes</taxon>
        <taxon>Streptosporangiales</taxon>
        <taxon>Streptosporangiaceae</taxon>
        <taxon>Streptosporangium</taxon>
    </lineage>
</organism>
<evidence type="ECO:0000256" key="2">
    <source>
        <dbReference type="ARBA" id="ARBA00022692"/>
    </source>
</evidence>
<keyword evidence="2 6" id="KW-0812">Transmembrane</keyword>
<feature type="transmembrane region" description="Helical" evidence="6">
    <location>
        <begin position="161"/>
        <end position="183"/>
    </location>
</feature>
<dbReference type="PANTHER" id="PTHR43229">
    <property type="entry name" value="NODULATION PROTEIN J"/>
    <property type="match status" value="1"/>
</dbReference>
<keyword evidence="9" id="KW-1185">Reference proteome</keyword>
<name>A0A7W7S430_9ACTN</name>
<dbReference type="RefSeq" id="WP_312882894.1">
    <property type="nucleotide sequence ID" value="NZ_BAABEK010000025.1"/>
</dbReference>
<comment type="similarity">
    <text evidence="6">Belongs to the ABC-2 integral membrane protein family.</text>
</comment>
<proteinExistence type="inferred from homology"/>
<accession>A0A7W7S430</accession>
<feature type="transmembrane region" description="Helical" evidence="6">
    <location>
        <begin position="219"/>
        <end position="241"/>
    </location>
</feature>
<dbReference type="AlphaFoldDB" id="A0A7W7S430"/>
<dbReference type="PRINTS" id="PR00164">
    <property type="entry name" value="ABC2TRNSPORT"/>
</dbReference>
<dbReference type="Pfam" id="PF01061">
    <property type="entry name" value="ABC2_membrane"/>
    <property type="match status" value="1"/>
</dbReference>
<protein>
    <recommendedName>
        <fullName evidence="6">Transport permease protein</fullName>
    </recommendedName>
</protein>
<dbReference type="PANTHER" id="PTHR43229:SF2">
    <property type="entry name" value="NODULATION PROTEIN J"/>
    <property type="match status" value="1"/>
</dbReference>
<dbReference type="PIRSF" id="PIRSF006648">
    <property type="entry name" value="DrrB"/>
    <property type="match status" value="1"/>
</dbReference>
<dbReference type="GO" id="GO:0140359">
    <property type="term" value="F:ABC-type transporter activity"/>
    <property type="evidence" value="ECO:0007669"/>
    <property type="project" value="InterPro"/>
</dbReference>
<keyword evidence="6" id="KW-1003">Cell membrane</keyword>
<sequence>MAVLERHLVLYRRLWRASVFSSFVLPVLFLISIGIGVGGYVGEIGGVDYLAWIVPGVMASTAFQMAIGESTYSVLGDFKWVRSYHAMRATPVGIGDMVVGRLLYVLLRVEIAAIVFLGITGLFGALHSAWAVLTPVVAALVALSAAAPVTAFAASIEHDSYFALLFRFVMIPSTLFAGVFFPVAQLPDLVRPLAYVSPLWHGVELSRAATLGVAPPWPVWAHVGYLVVCSAAGLWWAYAAFGKRLQD</sequence>
<dbReference type="EMBL" id="JACHJU010000005">
    <property type="protein sequence ID" value="MBB4943540.1"/>
    <property type="molecule type" value="Genomic_DNA"/>
</dbReference>
<evidence type="ECO:0000256" key="3">
    <source>
        <dbReference type="ARBA" id="ARBA00022989"/>
    </source>
</evidence>
<evidence type="ECO:0000256" key="4">
    <source>
        <dbReference type="ARBA" id="ARBA00023136"/>
    </source>
</evidence>
<feature type="transmembrane region" description="Helical" evidence="6">
    <location>
        <begin position="49"/>
        <end position="67"/>
    </location>
</feature>
<dbReference type="InterPro" id="IPR047817">
    <property type="entry name" value="ABC2_TM_bact-type"/>
</dbReference>
<feature type="domain" description="ABC transmembrane type-2" evidence="7">
    <location>
        <begin position="17"/>
        <end position="244"/>
    </location>
</feature>
<dbReference type="Proteomes" id="UP000534286">
    <property type="component" value="Unassembled WGS sequence"/>
</dbReference>
<keyword evidence="4 6" id="KW-0472">Membrane</keyword>
<dbReference type="PROSITE" id="PS51012">
    <property type="entry name" value="ABC_TM2"/>
    <property type="match status" value="1"/>
</dbReference>
<evidence type="ECO:0000313" key="8">
    <source>
        <dbReference type="EMBL" id="MBB4943540.1"/>
    </source>
</evidence>
<dbReference type="InterPro" id="IPR051784">
    <property type="entry name" value="Nod_factor_ABC_transporter"/>
</dbReference>
<dbReference type="GO" id="GO:0046677">
    <property type="term" value="P:response to antibiotic"/>
    <property type="evidence" value="ECO:0007669"/>
    <property type="project" value="UniProtKB-KW"/>
</dbReference>
<evidence type="ECO:0000256" key="1">
    <source>
        <dbReference type="ARBA" id="ARBA00004141"/>
    </source>
</evidence>
<dbReference type="InterPro" id="IPR013525">
    <property type="entry name" value="ABC2_TM"/>
</dbReference>
<gene>
    <name evidence="8" type="ORF">FHR32_007940</name>
</gene>
<comment type="subcellular location">
    <subcellularLocation>
        <location evidence="6">Cell membrane</location>
        <topology evidence="6">Multi-pass membrane protein</topology>
    </subcellularLocation>
    <subcellularLocation>
        <location evidence="1">Membrane</location>
        <topology evidence="1">Multi-pass membrane protein</topology>
    </subcellularLocation>
</comment>